<dbReference type="AlphaFoldDB" id="A0A8H6S477"/>
<accession>A0A8H6S477</accession>
<dbReference type="GO" id="GO:0016592">
    <property type="term" value="C:mediator complex"/>
    <property type="evidence" value="ECO:0007669"/>
    <property type="project" value="InterPro"/>
</dbReference>
<keyword evidence="10" id="KW-1185">Reference proteome</keyword>
<evidence type="ECO:0000313" key="9">
    <source>
        <dbReference type="EMBL" id="KAF7292438.1"/>
    </source>
</evidence>
<dbReference type="GO" id="GO:0003712">
    <property type="term" value="F:transcription coregulator activity"/>
    <property type="evidence" value="ECO:0007669"/>
    <property type="project" value="InterPro"/>
</dbReference>
<comment type="function">
    <text evidence="8">Component of the Mediator complex, a coactivator involved in the regulated transcription of nearly all RNA polymerase II-dependent genes. Mediator functions as a bridge to convey information from gene-specific regulatory proteins to the basal RNA polymerase II transcription machinery. Mediator is recruited to promoters by direct interactions with regulatory proteins and serves as a scaffold for the assembly of a functional preinitiation complex with RNA polymerase II and the general transcription factors.</text>
</comment>
<evidence type="ECO:0000313" key="10">
    <source>
        <dbReference type="Proteomes" id="UP000613580"/>
    </source>
</evidence>
<dbReference type="OrthoDB" id="10251234at2759"/>
<dbReference type="Proteomes" id="UP000613580">
    <property type="component" value="Unassembled WGS sequence"/>
</dbReference>
<organism evidence="9 10">
    <name type="scientific">Mycena chlorophos</name>
    <name type="common">Agaric fungus</name>
    <name type="synonym">Agaricus chlorophos</name>
    <dbReference type="NCBI Taxonomy" id="658473"/>
    <lineage>
        <taxon>Eukaryota</taxon>
        <taxon>Fungi</taxon>
        <taxon>Dikarya</taxon>
        <taxon>Basidiomycota</taxon>
        <taxon>Agaricomycotina</taxon>
        <taxon>Agaricomycetes</taxon>
        <taxon>Agaricomycetidae</taxon>
        <taxon>Agaricales</taxon>
        <taxon>Marasmiineae</taxon>
        <taxon>Mycenaceae</taxon>
        <taxon>Mycena</taxon>
    </lineage>
</organism>
<evidence type="ECO:0000256" key="1">
    <source>
        <dbReference type="ARBA" id="ARBA00004123"/>
    </source>
</evidence>
<evidence type="ECO:0000256" key="7">
    <source>
        <dbReference type="ARBA" id="ARBA00032014"/>
    </source>
</evidence>
<comment type="caution">
    <text evidence="9">The sequence shown here is derived from an EMBL/GenBank/DDBJ whole genome shotgun (WGS) entry which is preliminary data.</text>
</comment>
<dbReference type="PANTHER" id="PTHR13114:SF7">
    <property type="entry name" value="MEDIATOR OF RNA POLYMERASE II TRANSCRIPTION SUBUNIT 17"/>
    <property type="match status" value="1"/>
</dbReference>
<proteinExistence type="inferred from homology"/>
<name>A0A8H6S477_MYCCL</name>
<keyword evidence="5 8" id="KW-0804">Transcription</keyword>
<protein>
    <recommendedName>
        <fullName evidence="3 8">Mediator of RNA polymerase II transcription subunit 17</fullName>
    </recommendedName>
    <alternativeName>
        <fullName evidence="7 8">Mediator complex subunit 17</fullName>
    </alternativeName>
</protein>
<dbReference type="InterPro" id="IPR019313">
    <property type="entry name" value="Mediator_Med17"/>
</dbReference>
<dbReference type="Pfam" id="PF10156">
    <property type="entry name" value="Med17"/>
    <property type="match status" value="1"/>
</dbReference>
<reference evidence="9" key="1">
    <citation type="submission" date="2020-05" db="EMBL/GenBank/DDBJ databases">
        <title>Mycena genomes resolve the evolution of fungal bioluminescence.</title>
        <authorList>
            <person name="Tsai I.J."/>
        </authorList>
    </citation>
    <scope>NUCLEOTIDE SEQUENCE</scope>
    <source>
        <strain evidence="9">110903Hualien_Pintung</strain>
    </source>
</reference>
<keyword evidence="6 8" id="KW-0539">Nucleus</keyword>
<evidence type="ECO:0000256" key="3">
    <source>
        <dbReference type="ARBA" id="ARBA00019610"/>
    </source>
</evidence>
<comment type="subunit">
    <text evidence="8">Component of the Mediator complex.</text>
</comment>
<dbReference type="PANTHER" id="PTHR13114">
    <property type="entry name" value="MEDIATOR OF RNA POLYMERASE II TRANSCRIPTION SUBUNIT 17"/>
    <property type="match status" value="1"/>
</dbReference>
<comment type="similarity">
    <text evidence="2 8">Belongs to the Mediator complex subunit 17 family.</text>
</comment>
<sequence>MLKLQLEPPYKDDAGIRLPVLQDIGPDGSRVYETPVDPQQALADRLRRIFSERGHDFFDRNDASLADIAPRDDKQLDPEEVSKAEVAAGPMTLDELNKMRFELLNHLFTAHGEMTLARDLLDTLLNTTSTNLSATAAILAGVGAAPAAAPPSSPKLSPQIVTKPPSIISVQAFDAQLTIGGKDEALRRAASVFKIAAESMERARIRGERYWVNALKIRRANWGLSPAPLPFGAPTGKGADKTSKDFLISYGLEESSMMFRKRAVGRMPIYEQPSEPLVFPHRQNTRMCISVYNVGPSGKQLVSRNSMQPTDDAALDASLRAAQREVVEHEIFSNLVREAGSLPTSAARVSERLIVIDAAKGVELRFELLDDDAIPPQPPEISAAKCDLLYHMLQALLLRRHAYVKHIRLSNAGVFRRPDAPDPRPPPLILRPIIDLLQYEVFCHRIRTEMTTACAGLHVVGIEAMLRFVPIGGTGQNLMALLSDADENSVSGQALLRIDNRHTVRLTFRSPSSLTAHLSQATCSISSIPQLRQMFADEIEGCLLRRFCEMGQEMCEAVGGTWFTDRAQCLGRWDGCVLTFRVQLNEFTIGCVASRLTKAGMKDFEMEPQKPLLGWVQERIQDALDST</sequence>
<evidence type="ECO:0000256" key="6">
    <source>
        <dbReference type="ARBA" id="ARBA00023242"/>
    </source>
</evidence>
<comment type="subcellular location">
    <subcellularLocation>
        <location evidence="1 8">Nucleus</location>
    </subcellularLocation>
</comment>
<dbReference type="GO" id="GO:0070847">
    <property type="term" value="C:core mediator complex"/>
    <property type="evidence" value="ECO:0007669"/>
    <property type="project" value="TreeGrafter"/>
</dbReference>
<keyword evidence="4 8" id="KW-0805">Transcription regulation</keyword>
<evidence type="ECO:0000256" key="5">
    <source>
        <dbReference type="ARBA" id="ARBA00023163"/>
    </source>
</evidence>
<evidence type="ECO:0000256" key="2">
    <source>
        <dbReference type="ARBA" id="ARBA00005635"/>
    </source>
</evidence>
<evidence type="ECO:0000256" key="8">
    <source>
        <dbReference type="RuleBase" id="RU364140"/>
    </source>
</evidence>
<dbReference type="GO" id="GO:0006357">
    <property type="term" value="P:regulation of transcription by RNA polymerase II"/>
    <property type="evidence" value="ECO:0007669"/>
    <property type="project" value="InterPro"/>
</dbReference>
<dbReference type="EMBL" id="JACAZE010000022">
    <property type="protein sequence ID" value="KAF7292438.1"/>
    <property type="molecule type" value="Genomic_DNA"/>
</dbReference>
<keyword evidence="8" id="KW-0010">Activator</keyword>
<gene>
    <name evidence="8" type="primary">MED17</name>
    <name evidence="9" type="ORF">HMN09_01227900</name>
</gene>
<evidence type="ECO:0000256" key="4">
    <source>
        <dbReference type="ARBA" id="ARBA00023015"/>
    </source>
</evidence>